<dbReference type="Proteomes" id="UP000431744">
    <property type="component" value="Unassembled WGS sequence"/>
</dbReference>
<evidence type="ECO:0000313" key="4">
    <source>
        <dbReference type="Proteomes" id="UP000431744"/>
    </source>
</evidence>
<keyword evidence="4" id="KW-1185">Reference proteome</keyword>
<comment type="caution">
    <text evidence="3">The sequence shown here is derived from an EMBL/GenBank/DDBJ whole genome shotgun (WGS) entry which is preliminary data.</text>
</comment>
<dbReference type="Pfam" id="PF11239">
    <property type="entry name" value="DUF3040"/>
    <property type="match status" value="1"/>
</dbReference>
<feature type="compositionally biased region" description="Basic and acidic residues" evidence="1">
    <location>
        <begin position="128"/>
        <end position="141"/>
    </location>
</feature>
<name>A0A6H9WH21_9MICO</name>
<gene>
    <name evidence="3" type="ORF">F8O04_08720</name>
</gene>
<keyword evidence="2" id="KW-0472">Membrane</keyword>
<feature type="region of interest" description="Disordered" evidence="1">
    <location>
        <begin position="87"/>
        <end position="141"/>
    </location>
</feature>
<keyword evidence="2" id="KW-0812">Transmembrane</keyword>
<feature type="compositionally biased region" description="Gly residues" evidence="1">
    <location>
        <begin position="114"/>
        <end position="126"/>
    </location>
</feature>
<sequence>MALSEQEQRLLDEMERHLYQNEADVMSTAPRSAQTVSTRSIVLAILAVAVGLGIVMVGLSFQQPVIGIAGFVVMLLGVLLAFRRGNRKAGTESGSGDDVPTATTAKGSNATKGGATGGATAQGGGFMDRLEDRWDRRRNGD</sequence>
<dbReference type="EMBL" id="WBJY01000001">
    <property type="protein sequence ID" value="KAB1650259.1"/>
    <property type="molecule type" value="Genomic_DNA"/>
</dbReference>
<dbReference type="InterPro" id="IPR021401">
    <property type="entry name" value="DUF3040"/>
</dbReference>
<dbReference type="AlphaFoldDB" id="A0A6H9WH21"/>
<feature type="compositionally biased region" description="Low complexity" evidence="1">
    <location>
        <begin position="101"/>
        <end position="113"/>
    </location>
</feature>
<organism evidence="3 4">
    <name type="scientific">Pseudoclavibacter endophyticus</name>
    <dbReference type="NCBI Taxonomy" id="1778590"/>
    <lineage>
        <taxon>Bacteria</taxon>
        <taxon>Bacillati</taxon>
        <taxon>Actinomycetota</taxon>
        <taxon>Actinomycetes</taxon>
        <taxon>Micrococcales</taxon>
        <taxon>Microbacteriaceae</taxon>
        <taxon>Pseudoclavibacter</taxon>
    </lineage>
</organism>
<dbReference type="OrthoDB" id="5244024at2"/>
<evidence type="ECO:0000256" key="2">
    <source>
        <dbReference type="SAM" id="Phobius"/>
    </source>
</evidence>
<reference evidence="3 4" key="1">
    <citation type="submission" date="2019-09" db="EMBL/GenBank/DDBJ databases">
        <title>Phylogeny of genus Pseudoclavibacter and closely related genus.</title>
        <authorList>
            <person name="Li Y."/>
        </authorList>
    </citation>
    <scope>NUCLEOTIDE SEQUENCE [LARGE SCALE GENOMIC DNA]</scope>
    <source>
        <strain evidence="3 4">EGI 60007</strain>
    </source>
</reference>
<feature type="transmembrane region" description="Helical" evidence="2">
    <location>
        <begin position="65"/>
        <end position="82"/>
    </location>
</feature>
<keyword evidence="2" id="KW-1133">Transmembrane helix</keyword>
<dbReference type="RefSeq" id="WP_158028843.1">
    <property type="nucleotide sequence ID" value="NZ_BMHG01000001.1"/>
</dbReference>
<feature type="transmembrane region" description="Helical" evidence="2">
    <location>
        <begin position="41"/>
        <end position="59"/>
    </location>
</feature>
<evidence type="ECO:0000313" key="3">
    <source>
        <dbReference type="EMBL" id="KAB1650259.1"/>
    </source>
</evidence>
<evidence type="ECO:0000256" key="1">
    <source>
        <dbReference type="SAM" id="MobiDB-lite"/>
    </source>
</evidence>
<proteinExistence type="predicted"/>
<accession>A0A6H9WH21</accession>
<protein>
    <submittedName>
        <fullName evidence="3">DUF3040 domain-containing protein</fullName>
    </submittedName>
</protein>